<dbReference type="InterPro" id="IPR000014">
    <property type="entry name" value="PAS"/>
</dbReference>
<dbReference type="Pfam" id="PF13581">
    <property type="entry name" value="HATPase_c_2"/>
    <property type="match status" value="1"/>
</dbReference>
<dbReference type="CDD" id="cd00130">
    <property type="entry name" value="PAS"/>
    <property type="match status" value="2"/>
</dbReference>
<dbReference type="InterPro" id="IPR052016">
    <property type="entry name" value="Bact_Sigma-Reg"/>
</dbReference>
<feature type="domain" description="PAS" evidence="3">
    <location>
        <begin position="16"/>
        <end position="53"/>
    </location>
</feature>
<dbReference type="InterPro" id="IPR003594">
    <property type="entry name" value="HATPase_dom"/>
</dbReference>
<dbReference type="InterPro" id="IPR013767">
    <property type="entry name" value="PAS_fold"/>
</dbReference>
<protein>
    <submittedName>
        <fullName evidence="4">SpoIIE family protein phosphatase</fullName>
    </submittedName>
</protein>
<gene>
    <name evidence="4" type="ORF">NX801_22845</name>
</gene>
<dbReference type="Pfam" id="PF07228">
    <property type="entry name" value="SpoIIE"/>
    <property type="match status" value="1"/>
</dbReference>
<dbReference type="EMBL" id="JANUGQ010000022">
    <property type="protein sequence ID" value="MCS0638441.1"/>
    <property type="molecule type" value="Genomic_DNA"/>
</dbReference>
<dbReference type="RefSeq" id="WP_258789767.1">
    <property type="nucleotide sequence ID" value="NZ_JANUGQ010000022.1"/>
</dbReference>
<dbReference type="CDD" id="cd16936">
    <property type="entry name" value="HATPase_RsbW-like"/>
    <property type="match status" value="1"/>
</dbReference>
<evidence type="ECO:0000313" key="4">
    <source>
        <dbReference type="EMBL" id="MCS0638441.1"/>
    </source>
</evidence>
<dbReference type="PANTHER" id="PTHR43156">
    <property type="entry name" value="STAGE II SPORULATION PROTEIN E-RELATED"/>
    <property type="match status" value="1"/>
</dbReference>
<accession>A0ABT2CLW9</accession>
<dbReference type="PROSITE" id="PS50112">
    <property type="entry name" value="PAS"/>
    <property type="match status" value="1"/>
</dbReference>
<dbReference type="InterPro" id="IPR035965">
    <property type="entry name" value="PAS-like_dom_sf"/>
</dbReference>
<sequence>MSAEGTAGGYDFRGPLDAARAATAVLDAEGVIVGWGPAAEALLGHAPHEVLGRPIGTLVVDRAGAYAMAAPLPGAAGARRQVLYLRHRDGRITRAATESLPLAHAGTGGPARLLAIADADETERWEALQSMLRGLATQSPVGLAIYDTDIRIVWTNHALHVEMGTSQYAGLGPDEQAADGEVISPGYPATLEETMRRVLATGEPVIELHYRGRPPVEPDRPRVWSCSYYRLQDGRGTPLGVCEETVDITDRHLAQQRLDLLVQAGRHMGTSLDTVRTAEQLAAVTVPGFADAVTVDVLADVLTGGQLVPASATTGRVVRVFGGFDGPEAPDGPADRDKDREAEPSGGRETEPSGGREADPSGGRETELAGGHGAEPSGGRETEPSGGHGAEPSGAGAPGDRDGAGRTAGAADHHTEGHRTDGHHTGHPDHPGGAGTDPGAIGGRPVRYPPESPQARCLATGEAVRDRPGPGGDPDPDGTARLVVPLRADGATLGVVTFVRHPRSGVFRDDDLPVADELAARTAVSVDNARRYTREHNAALTLQRSLLPRTLPPLTGVEVAHRYLPADSGAGVGGDWFDVIALSGTRVGLVVGDVVGHGVRAAATMGRLRTSLRVLARLDLPPDELLTRLDDVLTQDAHEYSALPSEGSGGPGGSGGEDPALGATCLYAVYDPVAGRCSLARAGHAPPLVVDPATGAVSQPEVPAGPPLGLGGLPFESADLELPEGSLLALYTDGLVQGRGRDRDAEVDALGRILARHREPLETLGDRAVATLLPGPVGDDAALLLVRTRHLDRHEVAAWELDSDPGEVGRARSLATGQVAAWGLDGELAFTTELVVSELVTNAVRYASGPIQLRLIRDRSLICEVSDTGHTTPHVRRAGGEDEGGRGLFLVAGMTHHWGTRYTSSGKTIWAEQTLPAS</sequence>
<dbReference type="Gene3D" id="3.30.450.40">
    <property type="match status" value="1"/>
</dbReference>
<dbReference type="SUPFAM" id="SSF55781">
    <property type="entry name" value="GAF domain-like"/>
    <property type="match status" value="1"/>
</dbReference>
<dbReference type="Pfam" id="PF08448">
    <property type="entry name" value="PAS_4"/>
    <property type="match status" value="1"/>
</dbReference>
<dbReference type="SUPFAM" id="SSF55874">
    <property type="entry name" value="ATPase domain of HSP90 chaperone/DNA topoisomerase II/histidine kinase"/>
    <property type="match status" value="1"/>
</dbReference>
<dbReference type="Proteomes" id="UP001431313">
    <property type="component" value="Unassembled WGS sequence"/>
</dbReference>
<reference evidence="4" key="1">
    <citation type="submission" date="2022-08" db="EMBL/GenBank/DDBJ databases">
        <authorList>
            <person name="Somphong A."/>
            <person name="Phongsopitanun W."/>
        </authorList>
    </citation>
    <scope>NUCLEOTIDE SEQUENCE</scope>
    <source>
        <strain evidence="4">LP05-1</strain>
    </source>
</reference>
<evidence type="ECO:0000313" key="5">
    <source>
        <dbReference type="Proteomes" id="UP001431313"/>
    </source>
</evidence>
<organism evidence="4 5">
    <name type="scientific">Streptomyces pyxinae</name>
    <dbReference type="NCBI Taxonomy" id="2970734"/>
    <lineage>
        <taxon>Bacteria</taxon>
        <taxon>Bacillati</taxon>
        <taxon>Actinomycetota</taxon>
        <taxon>Actinomycetes</taxon>
        <taxon>Kitasatosporales</taxon>
        <taxon>Streptomycetaceae</taxon>
        <taxon>Streptomyces</taxon>
    </lineage>
</organism>
<evidence type="ECO:0000256" key="1">
    <source>
        <dbReference type="ARBA" id="ARBA00022801"/>
    </source>
</evidence>
<dbReference type="Gene3D" id="3.30.450.20">
    <property type="entry name" value="PAS domain"/>
    <property type="match status" value="2"/>
</dbReference>
<evidence type="ECO:0000259" key="3">
    <source>
        <dbReference type="PROSITE" id="PS50112"/>
    </source>
</evidence>
<name>A0ABT2CLW9_9ACTN</name>
<dbReference type="InterPro" id="IPR001932">
    <property type="entry name" value="PPM-type_phosphatase-like_dom"/>
</dbReference>
<dbReference type="SUPFAM" id="SSF55785">
    <property type="entry name" value="PYP-like sensor domain (PAS domain)"/>
    <property type="match status" value="2"/>
</dbReference>
<proteinExistence type="predicted"/>
<comment type="caution">
    <text evidence="4">The sequence shown here is derived from an EMBL/GenBank/DDBJ whole genome shotgun (WGS) entry which is preliminary data.</text>
</comment>
<feature type="region of interest" description="Disordered" evidence="2">
    <location>
        <begin position="322"/>
        <end position="480"/>
    </location>
</feature>
<dbReference type="InterPro" id="IPR029016">
    <property type="entry name" value="GAF-like_dom_sf"/>
</dbReference>
<keyword evidence="5" id="KW-1185">Reference proteome</keyword>
<dbReference type="InterPro" id="IPR036890">
    <property type="entry name" value="HATPase_C_sf"/>
</dbReference>
<dbReference type="PANTHER" id="PTHR43156:SF2">
    <property type="entry name" value="STAGE II SPORULATION PROTEIN E"/>
    <property type="match status" value="1"/>
</dbReference>
<dbReference type="InterPro" id="IPR036457">
    <property type="entry name" value="PPM-type-like_dom_sf"/>
</dbReference>
<keyword evidence="1" id="KW-0378">Hydrolase</keyword>
<feature type="compositionally biased region" description="Gly residues" evidence="2">
    <location>
        <begin position="432"/>
        <end position="442"/>
    </location>
</feature>
<dbReference type="SMART" id="SM00331">
    <property type="entry name" value="PP2C_SIG"/>
    <property type="match status" value="1"/>
</dbReference>
<dbReference type="SMART" id="SM00091">
    <property type="entry name" value="PAS"/>
    <property type="match status" value="2"/>
</dbReference>
<dbReference type="Gene3D" id="3.30.565.10">
    <property type="entry name" value="Histidine kinase-like ATPase, C-terminal domain"/>
    <property type="match status" value="1"/>
</dbReference>
<evidence type="ECO:0000256" key="2">
    <source>
        <dbReference type="SAM" id="MobiDB-lite"/>
    </source>
</evidence>
<dbReference type="InterPro" id="IPR013656">
    <property type="entry name" value="PAS_4"/>
</dbReference>
<feature type="compositionally biased region" description="Basic and acidic residues" evidence="2">
    <location>
        <begin position="411"/>
        <end position="430"/>
    </location>
</feature>
<dbReference type="Pfam" id="PF00989">
    <property type="entry name" value="PAS"/>
    <property type="match status" value="1"/>
</dbReference>
<dbReference type="Gene3D" id="3.60.40.10">
    <property type="entry name" value="PPM-type phosphatase domain"/>
    <property type="match status" value="1"/>
</dbReference>
<feature type="compositionally biased region" description="Basic and acidic residues" evidence="2">
    <location>
        <begin position="333"/>
        <end position="367"/>
    </location>
</feature>